<evidence type="ECO:0000256" key="1">
    <source>
        <dbReference type="SAM" id="MobiDB-lite"/>
    </source>
</evidence>
<dbReference type="Gene3D" id="3.60.10.10">
    <property type="entry name" value="Endonuclease/exonuclease/phosphatase"/>
    <property type="match status" value="1"/>
</dbReference>
<dbReference type="Proteomes" id="UP000479190">
    <property type="component" value="Unassembled WGS sequence"/>
</dbReference>
<dbReference type="OrthoDB" id="7391519at2759"/>
<proteinExistence type="predicted"/>
<reference evidence="2 3" key="1">
    <citation type="submission" date="2020-02" db="EMBL/GenBank/DDBJ databases">
        <authorList>
            <person name="Ferguson B K."/>
        </authorList>
    </citation>
    <scope>NUCLEOTIDE SEQUENCE [LARGE SCALE GENOMIC DNA]</scope>
</reference>
<protein>
    <recommendedName>
        <fullName evidence="4">Endonuclease/exonuclease/phosphatase domain-containing protein</fullName>
    </recommendedName>
</protein>
<evidence type="ECO:0000313" key="3">
    <source>
        <dbReference type="Proteomes" id="UP000479190"/>
    </source>
</evidence>
<evidence type="ECO:0000313" key="2">
    <source>
        <dbReference type="EMBL" id="CAB0033455.1"/>
    </source>
</evidence>
<gene>
    <name evidence="2" type="ORF">TBRA_LOCUS5363</name>
</gene>
<dbReference type="SUPFAM" id="SSF56219">
    <property type="entry name" value="DNase I-like"/>
    <property type="match status" value="1"/>
</dbReference>
<dbReference type="AlphaFoldDB" id="A0A6H5I7S5"/>
<dbReference type="InterPro" id="IPR036691">
    <property type="entry name" value="Endo/exonu/phosph_ase_sf"/>
</dbReference>
<feature type="compositionally biased region" description="Polar residues" evidence="1">
    <location>
        <begin position="180"/>
        <end position="222"/>
    </location>
</feature>
<feature type="compositionally biased region" description="Basic and acidic residues" evidence="1">
    <location>
        <begin position="168"/>
        <end position="177"/>
    </location>
</feature>
<organism evidence="2 3">
    <name type="scientific">Trichogramma brassicae</name>
    <dbReference type="NCBI Taxonomy" id="86971"/>
    <lineage>
        <taxon>Eukaryota</taxon>
        <taxon>Metazoa</taxon>
        <taxon>Ecdysozoa</taxon>
        <taxon>Arthropoda</taxon>
        <taxon>Hexapoda</taxon>
        <taxon>Insecta</taxon>
        <taxon>Pterygota</taxon>
        <taxon>Neoptera</taxon>
        <taxon>Endopterygota</taxon>
        <taxon>Hymenoptera</taxon>
        <taxon>Apocrita</taxon>
        <taxon>Proctotrupomorpha</taxon>
        <taxon>Chalcidoidea</taxon>
        <taxon>Trichogrammatidae</taxon>
        <taxon>Trichogramma</taxon>
    </lineage>
</organism>
<name>A0A6H5I7S5_9HYME</name>
<feature type="region of interest" description="Disordered" evidence="1">
    <location>
        <begin position="168"/>
        <end position="222"/>
    </location>
</feature>
<accession>A0A6H5I7S5</accession>
<dbReference type="EMBL" id="CADCXV010000710">
    <property type="protein sequence ID" value="CAB0033455.1"/>
    <property type="molecule type" value="Genomic_DNA"/>
</dbReference>
<sequence length="246" mass="27729">MERAGEGVNGSFLIVQLNCQGARQVMHDLGSLVYEDGVDVLLLQEPWRYEERVCGLPGSMRVFESVSGKAAVVIVNEDWDVMLVSRSGLEGRCQWSFSREKAPHLAATLQELAAEHGYGEYVEKTIDEKVDVLNEWVTSACDEHLEKKRRLKGRLKWWTRELETKKREVQGSDRKPLLSDGQTLITKTPAQTRNEITPTDSRSPLPLTTSSRPVSEVTAATSDPRSLIIVPQRSPSNHHYLTRLFS</sequence>
<evidence type="ECO:0008006" key="4">
    <source>
        <dbReference type="Google" id="ProtNLM"/>
    </source>
</evidence>
<keyword evidence="3" id="KW-1185">Reference proteome</keyword>